<dbReference type="InterPro" id="IPR035959">
    <property type="entry name" value="RutC-like_sf"/>
</dbReference>
<dbReference type="PANTHER" id="PTHR47328">
    <property type="match status" value="1"/>
</dbReference>
<sequence>MTIRRLEAGPRMSQAVIHGNTVYLAGQVGSPGESVTVQTRTILGQIDDLLAQAGSDKSRILSATIWLADMTTFAEMNAVWDAWVDTANAPARATGESRLATPDYKVEIIVVAACD</sequence>
<protein>
    <submittedName>
        <fullName evidence="1">Enamine deaminase RidA, house cleaning of reactive enamine intermediates, YjgF/YER057c/UK114 family</fullName>
    </submittedName>
</protein>
<dbReference type="PANTHER" id="PTHR47328:SF1">
    <property type="entry name" value="RUTC FAMILY PROTEIN YOAB"/>
    <property type="match status" value="1"/>
</dbReference>
<dbReference type="EMBL" id="FZOS01000009">
    <property type="protein sequence ID" value="SNS55524.1"/>
    <property type="molecule type" value="Genomic_DNA"/>
</dbReference>
<organism evidence="1 2">
    <name type="scientific">Edaphosphingomonas laterariae</name>
    <dbReference type="NCBI Taxonomy" id="861865"/>
    <lineage>
        <taxon>Bacteria</taxon>
        <taxon>Pseudomonadati</taxon>
        <taxon>Pseudomonadota</taxon>
        <taxon>Alphaproteobacteria</taxon>
        <taxon>Sphingomonadales</taxon>
        <taxon>Rhizorhabdaceae</taxon>
        <taxon>Edaphosphingomonas</taxon>
    </lineage>
</organism>
<keyword evidence="2" id="KW-1185">Reference proteome</keyword>
<dbReference type="InterPro" id="IPR035709">
    <property type="entry name" value="YoaB-like"/>
</dbReference>
<dbReference type="Pfam" id="PF01042">
    <property type="entry name" value="Ribonuc_L-PSP"/>
    <property type="match status" value="1"/>
</dbReference>
<dbReference type="AlphaFoldDB" id="A0A239FHI4"/>
<dbReference type="RefSeq" id="WP_179220795.1">
    <property type="nucleotide sequence ID" value="NZ_FZOS01000009.1"/>
</dbReference>
<dbReference type="Gene3D" id="3.30.1330.40">
    <property type="entry name" value="RutC-like"/>
    <property type="match status" value="1"/>
</dbReference>
<evidence type="ECO:0000313" key="1">
    <source>
        <dbReference type="EMBL" id="SNS55524.1"/>
    </source>
</evidence>
<dbReference type="InterPro" id="IPR006175">
    <property type="entry name" value="YjgF/YER057c/UK114"/>
</dbReference>
<proteinExistence type="predicted"/>
<name>A0A239FHI4_9SPHN</name>
<dbReference type="CDD" id="cd06150">
    <property type="entry name" value="YjgF_YER057c_UK114_like_2"/>
    <property type="match status" value="1"/>
</dbReference>
<dbReference type="Proteomes" id="UP000198281">
    <property type="component" value="Unassembled WGS sequence"/>
</dbReference>
<accession>A0A239FHI4</accession>
<gene>
    <name evidence="1" type="ORF">SAMN06295912_10916</name>
</gene>
<reference evidence="2" key="1">
    <citation type="submission" date="2017-06" db="EMBL/GenBank/DDBJ databases">
        <authorList>
            <person name="Varghese N."/>
            <person name="Submissions S."/>
        </authorList>
    </citation>
    <scope>NUCLEOTIDE SEQUENCE [LARGE SCALE GENOMIC DNA]</scope>
    <source>
        <strain evidence="2">LNB2</strain>
    </source>
</reference>
<evidence type="ECO:0000313" key="2">
    <source>
        <dbReference type="Proteomes" id="UP000198281"/>
    </source>
</evidence>
<dbReference type="SUPFAM" id="SSF55298">
    <property type="entry name" value="YjgF-like"/>
    <property type="match status" value="1"/>
</dbReference>